<comment type="caution">
    <text evidence="7">The sequence shown here is derived from an EMBL/GenBank/DDBJ whole genome shotgun (WGS) entry which is preliminary data.</text>
</comment>
<keyword evidence="2" id="KW-0805">Transcription regulation</keyword>
<dbReference type="EMBL" id="JACPSX010000087">
    <property type="protein sequence ID" value="MBI3014352.1"/>
    <property type="molecule type" value="Genomic_DNA"/>
</dbReference>
<name>A0A932GNL1_UNCTE</name>
<proteinExistence type="predicted"/>
<feature type="DNA-binding region" description="H-T-H motif" evidence="5">
    <location>
        <begin position="27"/>
        <end position="46"/>
    </location>
</feature>
<organism evidence="7 8">
    <name type="scientific">Tectimicrobiota bacterium</name>
    <dbReference type="NCBI Taxonomy" id="2528274"/>
    <lineage>
        <taxon>Bacteria</taxon>
        <taxon>Pseudomonadati</taxon>
        <taxon>Nitrospinota/Tectimicrobiota group</taxon>
        <taxon>Candidatus Tectimicrobiota</taxon>
    </lineage>
</organism>
<accession>A0A932GNL1</accession>
<dbReference type="Pfam" id="PF00440">
    <property type="entry name" value="TetR_N"/>
    <property type="match status" value="1"/>
</dbReference>
<evidence type="ECO:0000256" key="4">
    <source>
        <dbReference type="ARBA" id="ARBA00023163"/>
    </source>
</evidence>
<dbReference type="InterPro" id="IPR036271">
    <property type="entry name" value="Tet_transcr_reg_TetR-rel_C_sf"/>
</dbReference>
<reference evidence="7" key="1">
    <citation type="submission" date="2020-07" db="EMBL/GenBank/DDBJ databases">
        <title>Huge and variable diversity of episymbiotic CPR bacteria and DPANN archaea in groundwater ecosystems.</title>
        <authorList>
            <person name="He C.Y."/>
            <person name="Keren R."/>
            <person name="Whittaker M."/>
            <person name="Farag I.F."/>
            <person name="Doudna J."/>
            <person name="Cate J.H.D."/>
            <person name="Banfield J.F."/>
        </authorList>
    </citation>
    <scope>NUCLEOTIDE SEQUENCE</scope>
    <source>
        <strain evidence="7">NC_groundwater_717_Ag_S-0.2um_59_8</strain>
    </source>
</reference>
<dbReference type="PANTHER" id="PTHR30055:SF175">
    <property type="entry name" value="HTH-TYPE TRANSCRIPTIONAL REPRESSOR KSTR2"/>
    <property type="match status" value="1"/>
</dbReference>
<keyword evidence="4" id="KW-0804">Transcription</keyword>
<evidence type="ECO:0000256" key="5">
    <source>
        <dbReference type="PROSITE-ProRule" id="PRU00335"/>
    </source>
</evidence>
<dbReference type="AlphaFoldDB" id="A0A932GNL1"/>
<evidence type="ECO:0000256" key="1">
    <source>
        <dbReference type="ARBA" id="ARBA00022491"/>
    </source>
</evidence>
<evidence type="ECO:0000256" key="3">
    <source>
        <dbReference type="ARBA" id="ARBA00023125"/>
    </source>
</evidence>
<dbReference type="Pfam" id="PF17932">
    <property type="entry name" value="TetR_C_24"/>
    <property type="match status" value="1"/>
</dbReference>
<keyword evidence="3 5" id="KW-0238">DNA-binding</keyword>
<dbReference type="PANTHER" id="PTHR30055">
    <property type="entry name" value="HTH-TYPE TRANSCRIPTIONAL REGULATOR RUTR"/>
    <property type="match status" value="1"/>
</dbReference>
<dbReference type="Proteomes" id="UP000741360">
    <property type="component" value="Unassembled WGS sequence"/>
</dbReference>
<dbReference type="Gene3D" id="1.10.10.60">
    <property type="entry name" value="Homeodomain-like"/>
    <property type="match status" value="1"/>
</dbReference>
<evidence type="ECO:0000313" key="8">
    <source>
        <dbReference type="Proteomes" id="UP000741360"/>
    </source>
</evidence>
<evidence type="ECO:0000259" key="6">
    <source>
        <dbReference type="PROSITE" id="PS50977"/>
    </source>
</evidence>
<dbReference type="GO" id="GO:0000976">
    <property type="term" value="F:transcription cis-regulatory region binding"/>
    <property type="evidence" value="ECO:0007669"/>
    <property type="project" value="TreeGrafter"/>
</dbReference>
<dbReference type="InterPro" id="IPR050109">
    <property type="entry name" value="HTH-type_TetR-like_transc_reg"/>
</dbReference>
<feature type="domain" description="HTH tetR-type" evidence="6">
    <location>
        <begin position="4"/>
        <end position="64"/>
    </location>
</feature>
<sequence>MEYQGRLQEVLRQAAALFSEKGYPSASIRDLSRVSGRSMAGLYYYFAGKEELLYRICAQSLQEILEELDRSLPQIAPPQEKLRYLVAVHLDYFLNHRDEMRVLSQDSEFLQGEHKEKLAEQQKGYYLLCQQVLREVWEEAGSGQEISREELRLSTLALFGMINWVYKWYEPGKDLSSRDLADWMTRFFLEGYLGSPATSPFPEQSLRGIDSRME</sequence>
<dbReference type="SUPFAM" id="SSF48498">
    <property type="entry name" value="Tetracyclin repressor-like, C-terminal domain"/>
    <property type="match status" value="1"/>
</dbReference>
<evidence type="ECO:0000256" key="2">
    <source>
        <dbReference type="ARBA" id="ARBA00023015"/>
    </source>
</evidence>
<keyword evidence="1" id="KW-0678">Repressor</keyword>
<dbReference type="InterPro" id="IPR041490">
    <property type="entry name" value="KstR2_TetR_C"/>
</dbReference>
<dbReference type="PROSITE" id="PS50977">
    <property type="entry name" value="HTH_TETR_2"/>
    <property type="match status" value="1"/>
</dbReference>
<dbReference type="SUPFAM" id="SSF46689">
    <property type="entry name" value="Homeodomain-like"/>
    <property type="match status" value="1"/>
</dbReference>
<dbReference type="Gene3D" id="1.10.357.10">
    <property type="entry name" value="Tetracycline Repressor, domain 2"/>
    <property type="match status" value="1"/>
</dbReference>
<protein>
    <submittedName>
        <fullName evidence="7">TetR/AcrR family transcriptional regulator</fullName>
    </submittedName>
</protein>
<dbReference type="InterPro" id="IPR009057">
    <property type="entry name" value="Homeodomain-like_sf"/>
</dbReference>
<dbReference type="GO" id="GO:0003700">
    <property type="term" value="F:DNA-binding transcription factor activity"/>
    <property type="evidence" value="ECO:0007669"/>
    <property type="project" value="TreeGrafter"/>
</dbReference>
<gene>
    <name evidence="7" type="ORF">HYY65_04680</name>
</gene>
<dbReference type="PRINTS" id="PR00455">
    <property type="entry name" value="HTHTETR"/>
</dbReference>
<evidence type="ECO:0000313" key="7">
    <source>
        <dbReference type="EMBL" id="MBI3014352.1"/>
    </source>
</evidence>
<dbReference type="InterPro" id="IPR001647">
    <property type="entry name" value="HTH_TetR"/>
</dbReference>